<keyword evidence="2" id="KW-1185">Reference proteome</keyword>
<proteinExistence type="predicted"/>
<evidence type="ECO:0000313" key="1">
    <source>
        <dbReference type="EMBL" id="MBA0549873.1"/>
    </source>
</evidence>
<dbReference type="EMBL" id="JABEZX010000002">
    <property type="protein sequence ID" value="MBA0549873.1"/>
    <property type="molecule type" value="Genomic_DNA"/>
</dbReference>
<reference evidence="1 2" key="1">
    <citation type="journal article" date="2019" name="Genome Biol. Evol.">
        <title>Insights into the evolution of the New World diploid cottons (Gossypium, subgenus Houzingenia) based on genome sequencing.</title>
        <authorList>
            <person name="Grover C.E."/>
            <person name="Arick M.A. 2nd"/>
            <person name="Thrash A."/>
            <person name="Conover J.L."/>
            <person name="Sanders W.S."/>
            <person name="Peterson D.G."/>
            <person name="Frelichowski J.E."/>
            <person name="Scheffler J.A."/>
            <person name="Scheffler B.E."/>
            <person name="Wendel J.F."/>
        </authorList>
    </citation>
    <scope>NUCLEOTIDE SEQUENCE [LARGE SCALE GENOMIC DNA]</scope>
    <source>
        <strain evidence="1">157</strain>
        <tissue evidence="1">Leaf</tissue>
    </source>
</reference>
<dbReference type="PANTHER" id="PTHR37180">
    <property type="entry name" value="PRECURSOR OF CEP14"/>
    <property type="match status" value="1"/>
</dbReference>
<organism evidence="1 2">
    <name type="scientific">Gossypium lobatum</name>
    <dbReference type="NCBI Taxonomy" id="34289"/>
    <lineage>
        <taxon>Eukaryota</taxon>
        <taxon>Viridiplantae</taxon>
        <taxon>Streptophyta</taxon>
        <taxon>Embryophyta</taxon>
        <taxon>Tracheophyta</taxon>
        <taxon>Spermatophyta</taxon>
        <taxon>Magnoliopsida</taxon>
        <taxon>eudicotyledons</taxon>
        <taxon>Gunneridae</taxon>
        <taxon>Pentapetalae</taxon>
        <taxon>rosids</taxon>
        <taxon>malvids</taxon>
        <taxon>Malvales</taxon>
        <taxon>Malvaceae</taxon>
        <taxon>Malvoideae</taxon>
        <taxon>Gossypium</taxon>
    </lineage>
</organism>
<evidence type="ECO:0000313" key="2">
    <source>
        <dbReference type="Proteomes" id="UP000593572"/>
    </source>
</evidence>
<gene>
    <name evidence="1" type="ORF">Golob_020876</name>
</gene>
<dbReference type="PANTHER" id="PTHR37180:SF2">
    <property type="entry name" value="PRECURSOR OF CEP14"/>
    <property type="match status" value="1"/>
</dbReference>
<name>A0A7J8LBR7_9ROSI</name>
<accession>A0A7J8LBR7</accession>
<protein>
    <submittedName>
        <fullName evidence="1">Uncharacterized protein</fullName>
    </submittedName>
</protein>
<dbReference type="Proteomes" id="UP000593572">
    <property type="component" value="Unassembled WGS sequence"/>
</dbReference>
<dbReference type="GO" id="GO:0006995">
    <property type="term" value="P:cellular response to nitrogen starvation"/>
    <property type="evidence" value="ECO:0007669"/>
    <property type="project" value="InterPro"/>
</dbReference>
<dbReference type="AlphaFoldDB" id="A0A7J8LBR7"/>
<dbReference type="GO" id="GO:0006970">
    <property type="term" value="P:response to osmotic stress"/>
    <property type="evidence" value="ECO:0007669"/>
    <property type="project" value="InterPro"/>
</dbReference>
<comment type="caution">
    <text evidence="1">The sequence shown here is derived from an EMBL/GenBank/DDBJ whole genome shotgun (WGS) entry which is preliminary data.</text>
</comment>
<sequence>MYSEMARLSLVLVIVIVALIFHPTCFEARKLLNNFEKKQIPSFEGNFVGITLSKEPTKNFPASDYDDGHAMANNERLFAIHLAKIDRILQSSSPSPGAGHR</sequence>
<dbReference type="InterPro" id="IPR038930">
    <property type="entry name" value="CEP13/CEP14"/>
</dbReference>